<feature type="region of interest" description="Disordered" evidence="1">
    <location>
        <begin position="92"/>
        <end position="113"/>
    </location>
</feature>
<protein>
    <submittedName>
        <fullName evidence="2">Uncharacterized protein</fullName>
    </submittedName>
</protein>
<evidence type="ECO:0000256" key="1">
    <source>
        <dbReference type="SAM" id="MobiDB-lite"/>
    </source>
</evidence>
<accession>A0A067N2U9</accession>
<gene>
    <name evidence="2" type="ORF">BOTBODRAFT_197645</name>
</gene>
<evidence type="ECO:0000313" key="2">
    <source>
        <dbReference type="EMBL" id="KDQ21280.1"/>
    </source>
</evidence>
<keyword evidence="3" id="KW-1185">Reference proteome</keyword>
<evidence type="ECO:0000313" key="3">
    <source>
        <dbReference type="Proteomes" id="UP000027195"/>
    </source>
</evidence>
<name>A0A067N2U9_BOTB1</name>
<dbReference type="AlphaFoldDB" id="A0A067N2U9"/>
<proteinExistence type="predicted"/>
<sequence>MIILYQQIYVKFKLLPAPFEPPRQGLETITQRHTKVLCKPRTPTDSVAHTKGKSHDRHAYLSISRVHRPLGPAFVRHVCGVSDMDRASKAVRQPPFSATQPPPPSPHPSVPRVRAPFARANHTRPGESHNEKFDSYSEFAPVIYCGERGFLHGKPCRIAVARSGEKKRDYQWKRGEEWRKKVRKGKNEAGWNRENGFSRV</sequence>
<reference evidence="3" key="1">
    <citation type="journal article" date="2014" name="Proc. Natl. Acad. Sci. U.S.A.">
        <title>Extensive sampling of basidiomycete genomes demonstrates inadequacy of the white-rot/brown-rot paradigm for wood decay fungi.</title>
        <authorList>
            <person name="Riley R."/>
            <person name="Salamov A.A."/>
            <person name="Brown D.W."/>
            <person name="Nagy L.G."/>
            <person name="Floudas D."/>
            <person name="Held B.W."/>
            <person name="Levasseur A."/>
            <person name="Lombard V."/>
            <person name="Morin E."/>
            <person name="Otillar R."/>
            <person name="Lindquist E.A."/>
            <person name="Sun H."/>
            <person name="LaButti K.M."/>
            <person name="Schmutz J."/>
            <person name="Jabbour D."/>
            <person name="Luo H."/>
            <person name="Baker S.E."/>
            <person name="Pisabarro A.G."/>
            <person name="Walton J.D."/>
            <person name="Blanchette R.A."/>
            <person name="Henrissat B."/>
            <person name="Martin F."/>
            <person name="Cullen D."/>
            <person name="Hibbett D.S."/>
            <person name="Grigoriev I.V."/>
        </authorList>
    </citation>
    <scope>NUCLEOTIDE SEQUENCE [LARGE SCALE GENOMIC DNA]</scope>
    <source>
        <strain evidence="3">FD-172 SS1</strain>
    </source>
</reference>
<feature type="compositionally biased region" description="Pro residues" evidence="1">
    <location>
        <begin position="100"/>
        <end position="109"/>
    </location>
</feature>
<organism evidence="2 3">
    <name type="scientific">Botryobasidium botryosum (strain FD-172 SS1)</name>
    <dbReference type="NCBI Taxonomy" id="930990"/>
    <lineage>
        <taxon>Eukaryota</taxon>
        <taxon>Fungi</taxon>
        <taxon>Dikarya</taxon>
        <taxon>Basidiomycota</taxon>
        <taxon>Agaricomycotina</taxon>
        <taxon>Agaricomycetes</taxon>
        <taxon>Cantharellales</taxon>
        <taxon>Botryobasidiaceae</taxon>
        <taxon>Botryobasidium</taxon>
    </lineage>
</organism>
<dbReference type="Proteomes" id="UP000027195">
    <property type="component" value="Unassembled WGS sequence"/>
</dbReference>
<dbReference type="InParanoid" id="A0A067N2U9"/>
<dbReference type="EMBL" id="KL198016">
    <property type="protein sequence ID" value="KDQ21280.1"/>
    <property type="molecule type" value="Genomic_DNA"/>
</dbReference>
<dbReference type="HOGENOM" id="CLU_1366038_0_0_1"/>